<dbReference type="EMBL" id="CM000782">
    <property type="protein sequence ID" value="AQK83354.1"/>
    <property type="molecule type" value="Genomic_DNA"/>
</dbReference>
<evidence type="ECO:0000313" key="5">
    <source>
        <dbReference type="EnsemblPlants" id="Zm00001eb279650_P001"/>
    </source>
</evidence>
<dbReference type="Gramene" id="Zm00001eb279650_T003">
    <property type="protein sequence ID" value="Zm00001eb279650_P003"/>
    <property type="gene ID" value="Zm00001eb279650"/>
</dbReference>
<dbReference type="InterPro" id="IPR013989">
    <property type="entry name" value="Dev_and_cell_death_domain"/>
</dbReference>
<dbReference type="RefSeq" id="XP_008648260.1">
    <property type="nucleotide sequence ID" value="XM_008650038.4"/>
</dbReference>
<evidence type="ECO:0007829" key="7">
    <source>
        <dbReference type="PeptideAtlas" id="C4JC33"/>
    </source>
</evidence>
<reference evidence="4" key="3">
    <citation type="submission" date="2015-12" db="EMBL/GenBank/DDBJ databases">
        <title>Update maize B73 reference genome by single molecule sequencing technologies.</title>
        <authorList>
            <consortium name="Maize Genome Sequencing Project"/>
            <person name="Ware D."/>
        </authorList>
    </citation>
    <scope>NUCLEOTIDE SEQUENCE</scope>
    <source>
        <tissue evidence="4">Seedling</tissue>
    </source>
</reference>
<dbReference type="Gramene" id="Zm00001eb279650_T001">
    <property type="protein sequence ID" value="Zm00001eb279650_P001"/>
    <property type="gene ID" value="Zm00001eb279650"/>
</dbReference>
<reference evidence="6" key="2">
    <citation type="journal article" date="2009" name="Science">
        <title>The B73 maize genome: complexity, diversity, and dynamics.</title>
        <authorList>
            <person name="Schnable P.S."/>
            <person name="Ware D."/>
            <person name="Fulton R.S."/>
            <person name="Stein J.C."/>
            <person name="Wei F."/>
            <person name="Pasternak S."/>
            <person name="Liang C."/>
            <person name="Zhang J."/>
            <person name="Fulton L."/>
            <person name="Graves T.A."/>
            <person name="Minx P."/>
            <person name="Reily A.D."/>
            <person name="Courtney L."/>
            <person name="Kruchowski S.S."/>
            <person name="Tomlinson C."/>
            <person name="Strong C."/>
            <person name="Delehaunty K."/>
            <person name="Fronick C."/>
            <person name="Courtney B."/>
            <person name="Rock S.M."/>
            <person name="Belter E."/>
            <person name="Du F."/>
            <person name="Kim K."/>
            <person name="Abbott R.M."/>
            <person name="Cotton M."/>
            <person name="Levy A."/>
            <person name="Marchetto P."/>
            <person name="Ochoa K."/>
            <person name="Jackson S.M."/>
            <person name="Gillam B."/>
            <person name="Chen W."/>
            <person name="Yan L."/>
            <person name="Higginbotham J."/>
            <person name="Cardenas M."/>
            <person name="Waligorski J."/>
            <person name="Applebaum E."/>
            <person name="Phelps L."/>
            <person name="Falcone J."/>
            <person name="Kanchi K."/>
            <person name="Thane T."/>
            <person name="Scimone A."/>
            <person name="Thane N."/>
            <person name="Henke J."/>
            <person name="Wang T."/>
            <person name="Ruppert J."/>
            <person name="Shah N."/>
            <person name="Rotter K."/>
            <person name="Hodges J."/>
            <person name="Ingenthron E."/>
            <person name="Cordes M."/>
            <person name="Kohlberg S."/>
            <person name="Sgro J."/>
            <person name="Delgado B."/>
            <person name="Mead K."/>
            <person name="Chinwalla A."/>
            <person name="Leonard S."/>
            <person name="Crouse K."/>
            <person name="Collura K."/>
            <person name="Kudrna D."/>
            <person name="Currie J."/>
            <person name="He R."/>
            <person name="Angelova A."/>
            <person name="Rajasekar S."/>
            <person name="Mueller T."/>
            <person name="Lomeli R."/>
            <person name="Scara G."/>
            <person name="Ko A."/>
            <person name="Delaney K."/>
            <person name="Wissotski M."/>
            <person name="Lopez G."/>
            <person name="Campos D."/>
            <person name="Braidotti M."/>
            <person name="Ashley E."/>
            <person name="Golser W."/>
            <person name="Kim H."/>
            <person name="Lee S."/>
            <person name="Lin J."/>
            <person name="Dujmic Z."/>
            <person name="Kim W."/>
            <person name="Talag J."/>
            <person name="Zuccolo A."/>
            <person name="Fan C."/>
            <person name="Sebastian A."/>
            <person name="Kramer M."/>
            <person name="Spiegel L."/>
            <person name="Nascimento L."/>
            <person name="Zutavern T."/>
            <person name="Miller B."/>
            <person name="Ambroise C."/>
            <person name="Muller S."/>
            <person name="Spooner W."/>
            <person name="Narechania A."/>
            <person name="Ren L."/>
            <person name="Wei S."/>
            <person name="Kumari S."/>
            <person name="Faga B."/>
            <person name="Levy M.J."/>
            <person name="McMahan L."/>
            <person name="Van Buren P."/>
            <person name="Vaughn M.W."/>
            <person name="Ying K."/>
            <person name="Yeh C.-T."/>
            <person name="Emrich S.J."/>
            <person name="Jia Y."/>
            <person name="Kalyanaraman A."/>
            <person name="Hsia A.-P."/>
            <person name="Barbazuk W.B."/>
            <person name="Baucom R.S."/>
            <person name="Brutnell T.P."/>
            <person name="Carpita N.C."/>
            <person name="Chaparro C."/>
            <person name="Chia J.-M."/>
            <person name="Deragon J.-M."/>
            <person name="Estill J.C."/>
            <person name="Fu Y."/>
            <person name="Jeddeloh J.A."/>
            <person name="Han Y."/>
            <person name="Lee H."/>
            <person name="Li P."/>
            <person name="Lisch D.R."/>
            <person name="Liu S."/>
            <person name="Liu Z."/>
            <person name="Nagel D.H."/>
            <person name="McCann M.C."/>
            <person name="SanMiguel P."/>
            <person name="Myers A.M."/>
            <person name="Nettleton D."/>
            <person name="Nguyen J."/>
            <person name="Penning B.W."/>
            <person name="Ponnala L."/>
            <person name="Schneider K.L."/>
            <person name="Schwartz D.C."/>
            <person name="Sharma A."/>
            <person name="Soderlund C."/>
            <person name="Springer N.M."/>
            <person name="Sun Q."/>
            <person name="Wang H."/>
            <person name="Waterman M."/>
            <person name="Westerman R."/>
            <person name="Wolfgruber T.K."/>
            <person name="Yang L."/>
            <person name="Yu Y."/>
            <person name="Zhang L."/>
            <person name="Zhou S."/>
            <person name="Zhu Q."/>
            <person name="Bennetzen J.L."/>
            <person name="Dawe R.K."/>
            <person name="Jiang J."/>
            <person name="Jiang N."/>
            <person name="Presting G.G."/>
            <person name="Wessler S.R."/>
            <person name="Aluru S."/>
            <person name="Martienssen R.A."/>
            <person name="Clifton S.W."/>
            <person name="McCombie W.R."/>
            <person name="Wing R.A."/>
            <person name="Wilson R.K."/>
        </authorList>
    </citation>
    <scope>NUCLEOTIDE SEQUENCE [LARGE SCALE GENOMIC DNA]</scope>
    <source>
        <strain evidence="6">cv. B73</strain>
    </source>
</reference>
<evidence type="ECO:0000313" key="3">
    <source>
        <dbReference type="EMBL" id="ACR38733.1"/>
    </source>
</evidence>
<evidence type="ECO:0000313" key="6">
    <source>
        <dbReference type="Proteomes" id="UP000007305"/>
    </source>
</evidence>
<feature type="domain" description="DCD" evidence="2">
    <location>
        <begin position="210"/>
        <end position="337"/>
    </location>
</feature>
<dbReference type="SMR" id="C4JC33"/>
<dbReference type="OrthoDB" id="1920894at2759"/>
<dbReference type="Gramene" id="Zm00001eb279650_T002">
    <property type="protein sequence ID" value="Zm00001eb279650_P002"/>
    <property type="gene ID" value="Zm00001eb279650"/>
</dbReference>
<dbReference type="eggNOG" id="ENOG502QY8D">
    <property type="taxonomic scope" value="Eukaryota"/>
</dbReference>
<feature type="compositionally biased region" description="Low complexity" evidence="1">
    <location>
        <begin position="139"/>
        <end position="151"/>
    </location>
</feature>
<dbReference type="AlphaFoldDB" id="C4JC33"/>
<dbReference type="Pfam" id="PF10539">
    <property type="entry name" value="Dev_Cell_Death"/>
    <property type="match status" value="1"/>
</dbReference>
<dbReference type="EMBL" id="CM000782">
    <property type="protein sequence ID" value="AQK83352.1"/>
    <property type="molecule type" value="Genomic_DNA"/>
</dbReference>
<feature type="compositionally biased region" description="Basic and acidic residues" evidence="1">
    <location>
        <begin position="162"/>
        <end position="189"/>
    </location>
</feature>
<dbReference type="EnsemblPlants" id="Zm00001eb279650_T004">
    <property type="protein sequence ID" value="Zm00001eb279650_P004"/>
    <property type="gene ID" value="Zm00001eb279650"/>
</dbReference>
<dbReference type="Proteomes" id="UP000007305">
    <property type="component" value="Chromosome 6"/>
</dbReference>
<dbReference type="RefSeq" id="XP_008648259.1">
    <property type="nucleotide sequence ID" value="XM_008650037.3"/>
</dbReference>
<dbReference type="EMBL" id="BT088380">
    <property type="protein sequence ID" value="ACR38733.1"/>
    <property type="molecule type" value="mRNA"/>
</dbReference>
<feature type="compositionally biased region" description="Polar residues" evidence="1">
    <location>
        <begin position="97"/>
        <end position="111"/>
    </location>
</feature>
<evidence type="ECO:0000313" key="4">
    <source>
        <dbReference type="EMBL" id="AQK83348.1"/>
    </source>
</evidence>
<sequence length="588" mass="64388">MVKKPNGVAKATATSADAAAQPSKENPSTPGLVKASKFKKRKVKANRAKQAVAAAAIDEVAPVGAGTGDGDASASAALPQPSDVAEALLVVQTPKSTTFAEASPVAQTQKPATDAEGLVPAPIPTTAVASASSPKPKPAQANADAAAAISASKGNGVGADNSRGDGEMKNKKERAMSDKGKEVMEEGGSKGKGKGKGKKAVVKKEERGDRKVAGFIFMCNAKTKKECYQSRLFGMPSGKIEMVKKIRPGVKLFLYDFDLKLLYGVYKAASHGGLNLVHEAFNGKFPAQVKFKIDKDCRPLPESSLKQAIKENYNAKSKFDPELTTKQVQRLLLLFKPVSAPQSVSNNHLGERRHYEKRRKPRHFEERRPIEAARRPRFDEERRPAVRHVPFEDPYRAPRYAPVPVDSQHGHSLASDHHRYYQPALTPEPRQLPLVLEPRYVPPALDHHHVPELRHAPPAYYRTLAPSGDSYYRSVENLVPERYADRTMADLTTRDPIIRDHTALPGEALARADRLDDLYRSDRVEELYRSDRLVNRAVDRPHPAYFTAAYETNPAYAETSIRPVSARVNGPSAAVSSLYSFSGGPVYR</sequence>
<feature type="region of interest" description="Disordered" evidence="1">
    <location>
        <begin position="344"/>
        <end position="363"/>
    </location>
</feature>
<feature type="region of interest" description="Disordered" evidence="1">
    <location>
        <begin position="1"/>
        <end position="39"/>
    </location>
</feature>
<dbReference type="Gramene" id="Zm00001eb279650_T004">
    <property type="protein sequence ID" value="Zm00001eb279650_P004"/>
    <property type="gene ID" value="Zm00001eb279650"/>
</dbReference>
<feature type="region of interest" description="Disordered" evidence="1">
    <location>
        <begin position="97"/>
        <end position="204"/>
    </location>
</feature>
<dbReference type="EMBL" id="CM000782">
    <property type="protein sequence ID" value="AQK83350.1"/>
    <property type="molecule type" value="Genomic_DNA"/>
</dbReference>
<name>C4JC33_MAIZE</name>
<organism evidence="3">
    <name type="scientific">Zea mays</name>
    <name type="common">Maize</name>
    <dbReference type="NCBI Taxonomy" id="4577"/>
    <lineage>
        <taxon>Eukaryota</taxon>
        <taxon>Viridiplantae</taxon>
        <taxon>Streptophyta</taxon>
        <taxon>Embryophyta</taxon>
        <taxon>Tracheophyta</taxon>
        <taxon>Spermatophyta</taxon>
        <taxon>Magnoliopsida</taxon>
        <taxon>Liliopsida</taxon>
        <taxon>Poales</taxon>
        <taxon>Poaceae</taxon>
        <taxon>PACMAD clade</taxon>
        <taxon>Panicoideae</taxon>
        <taxon>Andropogonodae</taxon>
        <taxon>Andropogoneae</taxon>
        <taxon>Tripsacinae</taxon>
        <taxon>Zea</taxon>
    </lineage>
</organism>
<dbReference type="EMBL" id="CM000782">
    <property type="protein sequence ID" value="AQK83348.1"/>
    <property type="molecule type" value="Genomic_DNA"/>
</dbReference>
<keyword evidence="6" id="KW-1185">Reference proteome</keyword>
<feature type="compositionally biased region" description="Low complexity" evidence="1">
    <location>
        <begin position="9"/>
        <end position="20"/>
    </location>
</feature>
<dbReference type="PROSITE" id="PS51222">
    <property type="entry name" value="DCD"/>
    <property type="match status" value="1"/>
</dbReference>
<dbReference type="SMART" id="SM00767">
    <property type="entry name" value="DCD"/>
    <property type="match status" value="1"/>
</dbReference>
<keyword evidence="7" id="KW-1267">Proteomics identification</keyword>
<gene>
    <name evidence="5" type="primary">LOC100502502</name>
    <name evidence="4" type="ORF">ZEAMMB73_Zm00001d037227</name>
</gene>
<dbReference type="PaxDb" id="4577-GRMZM2G174619_P02"/>
<reference evidence="5" key="5">
    <citation type="submission" date="2021-05" db="UniProtKB">
        <authorList>
            <consortium name="EnsemblPlants"/>
        </authorList>
    </citation>
    <scope>IDENTIFICATION</scope>
    <source>
        <strain evidence="5">cv. B73</strain>
    </source>
</reference>
<reference evidence="5" key="4">
    <citation type="submission" date="2019-07" db="EMBL/GenBank/DDBJ databases">
        <authorList>
            <person name="Seetharam A."/>
            <person name="Woodhouse M."/>
            <person name="Cannon E."/>
        </authorList>
    </citation>
    <scope>NUCLEOTIDE SEQUENCE [LARGE SCALE GENOMIC DNA]</scope>
    <source>
        <strain evidence="5">cv. B73</strain>
    </source>
</reference>
<dbReference type="EnsemblPlants" id="Zm00001eb279650_T001">
    <property type="protein sequence ID" value="Zm00001eb279650_P001"/>
    <property type="gene ID" value="Zm00001eb279650"/>
</dbReference>
<dbReference type="PANTHER" id="PTHR46444">
    <property type="entry name" value="DCD (DEVELOPMENT AND CELL DEATH) DOMAIN PROTEIN-RELATED"/>
    <property type="match status" value="1"/>
</dbReference>
<proteinExistence type="evidence at protein level"/>
<dbReference type="EnsemblPlants" id="Zm00001eb279650_T002">
    <property type="protein sequence ID" value="Zm00001eb279650_P002"/>
    <property type="gene ID" value="Zm00001eb279650"/>
</dbReference>
<evidence type="ECO:0000259" key="2">
    <source>
        <dbReference type="PROSITE" id="PS51222"/>
    </source>
</evidence>
<dbReference type="EnsemblPlants" id="Zm00001eb279650_T003">
    <property type="protein sequence ID" value="Zm00001eb279650_P003"/>
    <property type="gene ID" value="Zm00001eb279650"/>
</dbReference>
<dbReference type="GeneID" id="100502502"/>
<dbReference type="IntAct" id="C4JC33">
    <property type="interactions" value="12"/>
</dbReference>
<accession>C4JC33</accession>
<protein>
    <submittedName>
        <fullName evidence="4">DCD (Development and Cell Death) domain protein</fullName>
    </submittedName>
</protein>
<dbReference type="PANTHER" id="PTHR46444:SF4">
    <property type="entry name" value="OS06G0227200 PROTEIN"/>
    <property type="match status" value="1"/>
</dbReference>
<reference evidence="3" key="1">
    <citation type="journal article" date="2009" name="PLoS Genet.">
        <title>Sequencing, mapping, and analysis of 27,455 maize full-length cDNAs.</title>
        <authorList>
            <person name="Soderlund C."/>
            <person name="Descour A."/>
            <person name="Kudrna D."/>
            <person name="Bomhoff M."/>
            <person name="Boyd L."/>
            <person name="Currie J."/>
            <person name="Angelova A."/>
            <person name="Collura K."/>
            <person name="Wissotski M."/>
            <person name="Ashley E."/>
            <person name="Morrow D."/>
            <person name="Fernandes J."/>
            <person name="Walbot V."/>
            <person name="Yu Y."/>
        </authorList>
    </citation>
    <scope>NUCLEOTIDE SEQUENCE</scope>
    <source>
        <strain evidence="3">B73</strain>
    </source>
</reference>
<dbReference type="HOGENOM" id="CLU_033022_1_0_1"/>
<dbReference type="OMA" id="TEMIPRE"/>
<evidence type="ECO:0000256" key="1">
    <source>
        <dbReference type="SAM" id="MobiDB-lite"/>
    </source>
</evidence>
<feature type="compositionally biased region" description="Basic residues" evidence="1">
    <location>
        <begin position="191"/>
        <end position="201"/>
    </location>
</feature>
<dbReference type="EMBL" id="CM000782">
    <property type="protein sequence ID" value="AQK83353.1"/>
    <property type="molecule type" value="Genomic_DNA"/>
</dbReference>
<dbReference type="ExpressionAtlas" id="C4JC33">
    <property type="expression patterns" value="baseline and differential"/>
</dbReference>
<dbReference type="RefSeq" id="NP_001183909.1">
    <property type="nucleotide sequence ID" value="NM_001196980.1"/>
</dbReference>
<dbReference type="KEGG" id="zma:100502502"/>